<dbReference type="Proteomes" id="UP001529256">
    <property type="component" value="Unassembled WGS sequence"/>
</dbReference>
<name>A0ABT7V1U0_9ACTN</name>
<reference evidence="2 3" key="1">
    <citation type="submission" date="2023-06" db="EMBL/GenBank/DDBJ databases">
        <title>Identification and characterization of horizontal gene transfer across gut microbiota members of farm animals based on homology search.</title>
        <authorList>
            <person name="Schwarzerova J."/>
            <person name="Nykrynova M."/>
            <person name="Jureckova K."/>
            <person name="Cejkova D."/>
            <person name="Rychlik I."/>
        </authorList>
    </citation>
    <scope>NUCLEOTIDE SEQUENCE [LARGE SCALE GENOMIC DNA]</scope>
    <source>
        <strain evidence="2 3">153_Feed</strain>
    </source>
</reference>
<reference evidence="3" key="2">
    <citation type="submission" date="2023-06" db="EMBL/GenBank/DDBJ databases">
        <title>Identification and characterization of horizontal gene transfer across gut microbiota members of farm animals based on homology search.</title>
        <authorList>
            <person name="Zeman M."/>
            <person name="Kubasova T."/>
            <person name="Jahodarova E."/>
            <person name="Nykrynova M."/>
            <person name="Rychlik I."/>
        </authorList>
    </citation>
    <scope>NUCLEOTIDE SEQUENCE [LARGE SCALE GENOMIC DNA]</scope>
    <source>
        <strain evidence="3">153_Feed</strain>
    </source>
</reference>
<evidence type="ECO:0000313" key="2">
    <source>
        <dbReference type="EMBL" id="MDM8270575.1"/>
    </source>
</evidence>
<evidence type="ECO:0000313" key="3">
    <source>
        <dbReference type="Proteomes" id="UP001529256"/>
    </source>
</evidence>
<organism evidence="2 3">
    <name type="scientific">Thermophilibacter provencensis</name>
    <dbReference type="NCBI Taxonomy" id="1852386"/>
    <lineage>
        <taxon>Bacteria</taxon>
        <taxon>Bacillati</taxon>
        <taxon>Actinomycetota</taxon>
        <taxon>Coriobacteriia</taxon>
        <taxon>Coriobacteriales</taxon>
        <taxon>Atopobiaceae</taxon>
        <taxon>Thermophilibacter</taxon>
    </lineage>
</organism>
<keyword evidence="3" id="KW-1185">Reference proteome</keyword>
<comment type="caution">
    <text evidence="2">The sequence shown here is derived from an EMBL/GenBank/DDBJ whole genome shotgun (WGS) entry which is preliminary data.</text>
</comment>
<reference evidence="2 3" key="3">
    <citation type="submission" date="2023-06" db="EMBL/GenBank/DDBJ databases">
        <authorList>
            <person name="Zeman M."/>
            <person name="Kubasova T."/>
            <person name="Jahodarova E."/>
            <person name="Nykrynova M."/>
            <person name="Rychlik I."/>
        </authorList>
    </citation>
    <scope>NUCLEOTIDE SEQUENCE [LARGE SCALE GENOMIC DNA]</scope>
    <source>
        <strain evidence="2 3">153_Feed</strain>
    </source>
</reference>
<sequence>MGGFYKFRESDVEGLTLMLSHIPQQSFDRRCRMALTCLANTWADPARCPVPFFSLGQRTLSERTGETPRACQKFFEQMERDGWIVRVGTETNRGGRFVLRTFSWMAESEGVKPQHEEKGFEGVKPSRVAPLAESPAKRVAPVKPYARKKGCTSELSEESSEGGGSPADAGDRPTVRDTLAEIISARERGEEPEWLR</sequence>
<evidence type="ECO:0008006" key="4">
    <source>
        <dbReference type="Google" id="ProtNLM"/>
    </source>
</evidence>
<feature type="region of interest" description="Disordered" evidence="1">
    <location>
        <begin position="110"/>
        <end position="196"/>
    </location>
</feature>
<dbReference type="RefSeq" id="WP_289510671.1">
    <property type="nucleotide sequence ID" value="NZ_JAUDEA010000002.1"/>
</dbReference>
<gene>
    <name evidence="2" type="ORF">QUW25_02585</name>
</gene>
<feature type="compositionally biased region" description="Basic and acidic residues" evidence="1">
    <location>
        <begin position="169"/>
        <end position="196"/>
    </location>
</feature>
<proteinExistence type="predicted"/>
<protein>
    <recommendedName>
        <fullName evidence="4">Helix-turn-helix domain-containing protein</fullName>
    </recommendedName>
</protein>
<accession>A0ABT7V1U0</accession>
<evidence type="ECO:0000256" key="1">
    <source>
        <dbReference type="SAM" id="MobiDB-lite"/>
    </source>
</evidence>
<feature type="compositionally biased region" description="Basic and acidic residues" evidence="1">
    <location>
        <begin position="110"/>
        <end position="121"/>
    </location>
</feature>
<dbReference type="EMBL" id="JAUDEA010000002">
    <property type="protein sequence ID" value="MDM8270575.1"/>
    <property type="molecule type" value="Genomic_DNA"/>
</dbReference>